<geneLocation type="plasmid" evidence="1 2">
    <name>pl1</name>
</geneLocation>
<sequence length="173" mass="19327">MALSLGKIATKAAKVSKGIGQGLISQIPPLPAYRFSVFISAGLVPLATDIRFQSVGNLDIERDVKWESNQPFLVKDETIKKLSLKRGLVFSGDGKPSMLSASNMAQMHYWNERLLRCDLMVCSIDSLGLPKAAWQIENAILRKIDWGTLDASRNDVIIEEMSFDYCYIRPFTL</sequence>
<dbReference type="EMBL" id="CP025783">
    <property type="protein sequence ID" value="QBC45939.1"/>
    <property type="molecule type" value="Genomic_DNA"/>
</dbReference>
<dbReference type="Pfam" id="PF06841">
    <property type="entry name" value="Phage_T4_gp19"/>
    <property type="match status" value="1"/>
</dbReference>
<reference evidence="1 2" key="1">
    <citation type="submission" date="2018-01" db="EMBL/GenBank/DDBJ databases">
        <title>Genome sequence of Iodobacter sp. strain PCH194 isolated from Indian Trans-Himalaya.</title>
        <authorList>
            <person name="Kumar V."/>
            <person name="Thakur V."/>
            <person name="Kumar S."/>
            <person name="Singh D."/>
        </authorList>
    </citation>
    <scope>NUCLEOTIDE SEQUENCE [LARGE SCALE GENOMIC DNA]</scope>
    <source>
        <strain evidence="1 2">PCH194</strain>
        <plasmid evidence="1 2">pl1</plasmid>
    </source>
</reference>
<proteinExistence type="predicted"/>
<protein>
    <recommendedName>
        <fullName evidence="3">Phage tail protein</fullName>
    </recommendedName>
</protein>
<dbReference type="InterPro" id="IPR010667">
    <property type="entry name" value="Phage_T4_Gp19"/>
</dbReference>
<name>A0A7G3GFG5_9NEIS</name>
<gene>
    <name evidence="1" type="ORF">C1H71_20590</name>
</gene>
<dbReference type="Proteomes" id="UP000515917">
    <property type="component" value="Plasmid pl1"/>
</dbReference>
<dbReference type="KEGG" id="ifl:C1H71_20590"/>
<accession>A0A7G3GFG5</accession>
<keyword evidence="1" id="KW-0614">Plasmid</keyword>
<dbReference type="RefSeq" id="WP_130108405.1">
    <property type="nucleotide sequence ID" value="NZ_CP025783.1"/>
</dbReference>
<dbReference type="GO" id="GO:0005198">
    <property type="term" value="F:structural molecule activity"/>
    <property type="evidence" value="ECO:0007669"/>
    <property type="project" value="InterPro"/>
</dbReference>
<evidence type="ECO:0000313" key="1">
    <source>
        <dbReference type="EMBL" id="QBC45939.1"/>
    </source>
</evidence>
<dbReference type="AlphaFoldDB" id="A0A7G3GFG5"/>
<organism evidence="1 2">
    <name type="scientific">Iodobacter fluviatilis</name>
    <dbReference type="NCBI Taxonomy" id="537"/>
    <lineage>
        <taxon>Bacteria</taxon>
        <taxon>Pseudomonadati</taxon>
        <taxon>Pseudomonadota</taxon>
        <taxon>Betaproteobacteria</taxon>
        <taxon>Neisseriales</taxon>
        <taxon>Chitinibacteraceae</taxon>
        <taxon>Iodobacter</taxon>
    </lineage>
</organism>
<evidence type="ECO:0000313" key="2">
    <source>
        <dbReference type="Proteomes" id="UP000515917"/>
    </source>
</evidence>
<keyword evidence="2" id="KW-1185">Reference proteome</keyword>
<evidence type="ECO:0008006" key="3">
    <source>
        <dbReference type="Google" id="ProtNLM"/>
    </source>
</evidence>
<dbReference type="GeneID" id="39458593"/>